<feature type="active site" description="Nucleophile" evidence="1">
    <location>
        <position position="236"/>
    </location>
</feature>
<dbReference type="Pfam" id="PF01112">
    <property type="entry name" value="Asparaginase_2"/>
    <property type="match status" value="1"/>
</dbReference>
<dbReference type="SUPFAM" id="SSF56235">
    <property type="entry name" value="N-terminal nucleophile aminohydrolases (Ntn hydrolases)"/>
    <property type="match status" value="1"/>
</dbReference>
<accession>A0A0D2AC16</accession>
<dbReference type="RefSeq" id="XP_016214262.1">
    <property type="nucleotide sequence ID" value="XM_016358060.1"/>
</dbReference>
<feature type="region of interest" description="Disordered" evidence="4">
    <location>
        <begin position="190"/>
        <end position="223"/>
    </location>
</feature>
<dbReference type="GO" id="GO:0016787">
    <property type="term" value="F:hydrolase activity"/>
    <property type="evidence" value="ECO:0007669"/>
    <property type="project" value="InterPro"/>
</dbReference>
<name>A0A0D2AC16_9PEZI</name>
<keyword evidence="6" id="KW-1185">Reference proteome</keyword>
<feature type="site" description="Cleavage; by autolysis" evidence="3">
    <location>
        <begin position="235"/>
        <end position="236"/>
    </location>
</feature>
<dbReference type="HOGENOM" id="CLU_021603_1_0_1"/>
<dbReference type="EMBL" id="KN847541">
    <property type="protein sequence ID" value="KIW04393.1"/>
    <property type="molecule type" value="Genomic_DNA"/>
</dbReference>
<feature type="compositionally biased region" description="Basic and acidic residues" evidence="4">
    <location>
        <begin position="190"/>
        <end position="199"/>
    </location>
</feature>
<evidence type="ECO:0000256" key="3">
    <source>
        <dbReference type="PIRSR" id="PIRSR600246-3"/>
    </source>
</evidence>
<evidence type="ECO:0000256" key="1">
    <source>
        <dbReference type="PIRSR" id="PIRSR600246-1"/>
    </source>
</evidence>
<dbReference type="InParanoid" id="A0A0D2AC16"/>
<dbReference type="InterPro" id="IPR029055">
    <property type="entry name" value="Ntn_hydrolases_N"/>
</dbReference>
<dbReference type="Proteomes" id="UP000053259">
    <property type="component" value="Unassembled WGS sequence"/>
</dbReference>
<dbReference type="PANTHER" id="PTHR10188:SF43">
    <property type="entry name" value="ASPARAGINASE (EUROFUNG)"/>
    <property type="match status" value="1"/>
</dbReference>
<evidence type="ECO:0000256" key="2">
    <source>
        <dbReference type="PIRSR" id="PIRSR600246-2"/>
    </source>
</evidence>
<dbReference type="CDD" id="cd04701">
    <property type="entry name" value="Asparaginase_2"/>
    <property type="match status" value="1"/>
</dbReference>
<evidence type="ECO:0000313" key="6">
    <source>
        <dbReference type="Proteomes" id="UP000053259"/>
    </source>
</evidence>
<dbReference type="STRING" id="253628.A0A0D2AC16"/>
<feature type="compositionally biased region" description="Low complexity" evidence="4">
    <location>
        <begin position="200"/>
        <end position="213"/>
    </location>
</feature>
<dbReference type="Gene3D" id="3.60.20.30">
    <property type="entry name" value="(Glycosyl)asparaginase"/>
    <property type="match status" value="1"/>
</dbReference>
<dbReference type="InterPro" id="IPR000246">
    <property type="entry name" value="Peptidase_T2"/>
</dbReference>
<feature type="binding site" evidence="2">
    <location>
        <begin position="264"/>
        <end position="267"/>
    </location>
    <ligand>
        <name>substrate</name>
    </ligand>
</feature>
<dbReference type="GO" id="GO:0005737">
    <property type="term" value="C:cytoplasm"/>
    <property type="evidence" value="ECO:0007669"/>
    <property type="project" value="TreeGrafter"/>
</dbReference>
<gene>
    <name evidence="5" type="ORF">PV09_04674</name>
</gene>
<dbReference type="GeneID" id="27312647"/>
<protein>
    <submittedName>
        <fullName evidence="5">Uncharacterized protein</fullName>
    </submittedName>
</protein>
<organism evidence="5 6">
    <name type="scientific">Verruconis gallopava</name>
    <dbReference type="NCBI Taxonomy" id="253628"/>
    <lineage>
        <taxon>Eukaryota</taxon>
        <taxon>Fungi</taxon>
        <taxon>Dikarya</taxon>
        <taxon>Ascomycota</taxon>
        <taxon>Pezizomycotina</taxon>
        <taxon>Dothideomycetes</taxon>
        <taxon>Pleosporomycetidae</taxon>
        <taxon>Venturiales</taxon>
        <taxon>Sympoventuriaceae</taxon>
        <taxon>Verruconis</taxon>
    </lineage>
</organism>
<evidence type="ECO:0000313" key="5">
    <source>
        <dbReference type="EMBL" id="KIW04393.1"/>
    </source>
</evidence>
<dbReference type="OrthoDB" id="2262349at2759"/>
<dbReference type="PANTHER" id="PTHR10188">
    <property type="entry name" value="L-ASPARAGINASE"/>
    <property type="match status" value="1"/>
</dbReference>
<proteinExistence type="predicted"/>
<dbReference type="AlphaFoldDB" id="A0A0D2AC16"/>
<evidence type="ECO:0000256" key="4">
    <source>
        <dbReference type="SAM" id="MobiDB-lite"/>
    </source>
</evidence>
<reference evidence="5 6" key="1">
    <citation type="submission" date="2015-01" db="EMBL/GenBank/DDBJ databases">
        <title>The Genome Sequence of Ochroconis gallopava CBS43764.</title>
        <authorList>
            <consortium name="The Broad Institute Genomics Platform"/>
            <person name="Cuomo C."/>
            <person name="de Hoog S."/>
            <person name="Gorbushina A."/>
            <person name="Stielow B."/>
            <person name="Teixiera M."/>
            <person name="Abouelleil A."/>
            <person name="Chapman S.B."/>
            <person name="Priest M."/>
            <person name="Young S.K."/>
            <person name="Wortman J."/>
            <person name="Nusbaum C."/>
            <person name="Birren B."/>
        </authorList>
    </citation>
    <scope>NUCLEOTIDE SEQUENCE [LARGE SCALE GENOMIC DNA]</scope>
    <source>
        <strain evidence="5 6">CBS 43764</strain>
    </source>
</reference>
<feature type="binding site" evidence="2">
    <location>
        <begin position="348"/>
        <end position="351"/>
    </location>
    <ligand>
        <name>substrate</name>
    </ligand>
</feature>
<sequence length="450" mass="47760">MEKTVMMMTTTTTTKVGSEEKIRPRIIVHGGAGNVTRANLPRASYEAYKRALLSVLAEAQALLGRPEATALEVAVHAVARLEDDALFNCGKGAVFTRAGTNELEASVMVSRGSRRRGVGCTLLKHVKNPVKLAREMLVRGERDDGGGCAHAQLSGRELERLAAEWGLEMVGQDYFFTQRRWDEHVRGLERERGKAEDGRGAVAAETAAAAGPATNGERVRDGDPSWDGHEYLPQGTVGAVVLDRFGTVCAATSTGGLTNKLPGRIGDTPTLGAGFWAEEWMEPSRRADQAAGCRPSSSSSPLDLLSRGDVVGLLGACLPSLSTGPPHVAQKSPRDKDDIRHAVGLSGTGNGDSFLRVNAARTAAAMTRFAPSVSLAQAVDAVAGPGGELEKSAGDRFGKTGEGEGGMIGIELVGSHGRVVQNHNCGGMFRAWVDDDGRHRFMVFKGEEEY</sequence>
<dbReference type="VEuPathDB" id="FungiDB:PV09_04674"/>